<comment type="caution">
    <text evidence="7">The sequence shown here is derived from an EMBL/GenBank/DDBJ whole genome shotgun (WGS) entry which is preliminary data.</text>
</comment>
<comment type="subcellular location">
    <subcellularLocation>
        <location evidence="1">Membrane</location>
        <topology evidence="1">Multi-pass membrane protein</topology>
    </subcellularLocation>
</comment>
<keyword evidence="8" id="KW-1185">Reference proteome</keyword>
<dbReference type="Proteomes" id="UP000094342">
    <property type="component" value="Unassembled WGS sequence"/>
</dbReference>
<evidence type="ECO:0000313" key="8">
    <source>
        <dbReference type="Proteomes" id="UP000094342"/>
    </source>
</evidence>
<proteinExistence type="predicted"/>
<gene>
    <name evidence="7" type="ORF">A8M32_02865</name>
</gene>
<keyword evidence="4 5" id="KW-0472">Membrane</keyword>
<feature type="transmembrane region" description="Helical" evidence="5">
    <location>
        <begin position="70"/>
        <end position="92"/>
    </location>
</feature>
<dbReference type="Pfam" id="PF07298">
    <property type="entry name" value="NnrU"/>
    <property type="match status" value="1"/>
</dbReference>
<evidence type="ECO:0000256" key="2">
    <source>
        <dbReference type="ARBA" id="ARBA00022692"/>
    </source>
</evidence>
<dbReference type="InterPro" id="IPR009915">
    <property type="entry name" value="NnrU_dom"/>
</dbReference>
<dbReference type="AlphaFoldDB" id="A0A1E3VH07"/>
<dbReference type="OrthoDB" id="7828645at2"/>
<name>A0A1E3VH07_9HYPH</name>
<feature type="transmembrane region" description="Helical" evidence="5">
    <location>
        <begin position="134"/>
        <end position="154"/>
    </location>
</feature>
<keyword evidence="2 5" id="KW-0812">Transmembrane</keyword>
<dbReference type="RefSeq" id="WP_069456904.1">
    <property type="nucleotide sequence ID" value="NZ_LYBW01000038.1"/>
</dbReference>
<evidence type="ECO:0000256" key="3">
    <source>
        <dbReference type="ARBA" id="ARBA00022989"/>
    </source>
</evidence>
<evidence type="ECO:0000259" key="6">
    <source>
        <dbReference type="Pfam" id="PF07298"/>
    </source>
</evidence>
<reference evidence="8" key="1">
    <citation type="submission" date="2016-05" db="EMBL/GenBank/DDBJ databases">
        <authorList>
            <person name="Li Y."/>
        </authorList>
    </citation>
    <scope>NUCLEOTIDE SEQUENCE [LARGE SCALE GENOMIC DNA]</scope>
    <source>
        <strain evidence="8">YIC4027</strain>
    </source>
</reference>
<dbReference type="GO" id="GO:0016020">
    <property type="term" value="C:membrane"/>
    <property type="evidence" value="ECO:0007669"/>
    <property type="project" value="UniProtKB-SubCell"/>
</dbReference>
<feature type="transmembrane region" description="Helical" evidence="5">
    <location>
        <begin position="35"/>
        <end position="58"/>
    </location>
</feature>
<evidence type="ECO:0000256" key="5">
    <source>
        <dbReference type="SAM" id="Phobius"/>
    </source>
</evidence>
<dbReference type="Gene3D" id="1.20.120.1630">
    <property type="match status" value="1"/>
</dbReference>
<evidence type="ECO:0000256" key="1">
    <source>
        <dbReference type="ARBA" id="ARBA00004141"/>
    </source>
</evidence>
<sequence length="228" mass="24402">MTEFLLALGAFLALHSIPALPAIRERLISHLGGAIYFSLYSAVSIVLLGWVFYAALSVDYVPLWEPAPWQAWATLIAAPIGVFLVLAGLFSINPLSISIRQGDEPGAVVAITRHPVLSGFALWALGHLIANGDLRSLILFGGFALFALGAMPMLEKRARRRLKDAWHREAAKTSILPLAALLRGRARITADAPLAVAALATVVTTTWLLSGGHAVLFHADPLLLATAF</sequence>
<protein>
    <submittedName>
        <fullName evidence="7">NnrU family protein</fullName>
    </submittedName>
</protein>
<dbReference type="EMBL" id="LYBW01000038">
    <property type="protein sequence ID" value="ODR92863.1"/>
    <property type="molecule type" value="Genomic_DNA"/>
</dbReference>
<evidence type="ECO:0000313" key="7">
    <source>
        <dbReference type="EMBL" id="ODR92863.1"/>
    </source>
</evidence>
<accession>A0A1E3VH07</accession>
<feature type="domain" description="NnrU" evidence="6">
    <location>
        <begin position="4"/>
        <end position="221"/>
    </location>
</feature>
<keyword evidence="3 5" id="KW-1133">Transmembrane helix</keyword>
<evidence type="ECO:0000256" key="4">
    <source>
        <dbReference type="ARBA" id="ARBA00023136"/>
    </source>
</evidence>
<dbReference type="STRING" id="1752398.A8M32_02865"/>
<organism evidence="7 8">
    <name type="scientific">Sinorhizobium alkalisoli</name>
    <dbReference type="NCBI Taxonomy" id="1752398"/>
    <lineage>
        <taxon>Bacteria</taxon>
        <taxon>Pseudomonadati</taxon>
        <taxon>Pseudomonadota</taxon>
        <taxon>Alphaproteobacteria</taxon>
        <taxon>Hyphomicrobiales</taxon>
        <taxon>Rhizobiaceae</taxon>
        <taxon>Sinorhizobium/Ensifer group</taxon>
        <taxon>Sinorhizobium</taxon>
    </lineage>
</organism>